<dbReference type="KEGG" id="svn:CP980_03345"/>
<keyword evidence="4" id="KW-1185">Reference proteome</keyword>
<dbReference type="PROSITE" id="PS51257">
    <property type="entry name" value="PROKAR_LIPOPROTEIN"/>
    <property type="match status" value="1"/>
</dbReference>
<dbReference type="AlphaFoldDB" id="A0A5J6J281"/>
<sequence length="247" mass="24780">MHVRPRPLIAPAVLVALAAALTACSGHPDRPAAPARSASAPPSGSASPSATAPATATPSASAVTPTPASASAPASPAAPGKTPAAAPAVVTRLSLTAAAASGGGLKLVRGGPAQEFTVTVHNGNSQAYGHLLIAFQMEPLTGEPGDLPGPATPFVLERRDPATGTWRAADLRIATDAKPAHLYTGGTALARDAVRTERYRLRATATGPTGSSPLLVYAIDADAAEGTRADFEHPGHVSLPLTTRRIL</sequence>
<proteinExistence type="predicted"/>
<evidence type="ECO:0000313" key="4">
    <source>
        <dbReference type="Proteomes" id="UP000325563"/>
    </source>
</evidence>
<feature type="chain" id="PRO_5039496008" description="DUF4232 domain-containing protein" evidence="2">
    <location>
        <begin position="26"/>
        <end position="247"/>
    </location>
</feature>
<reference evidence="3 4" key="1">
    <citation type="submission" date="2017-09" db="EMBL/GenBank/DDBJ databases">
        <authorList>
            <person name="Lee N."/>
            <person name="Cho B.-K."/>
        </authorList>
    </citation>
    <scope>NUCLEOTIDE SEQUENCE [LARGE SCALE GENOMIC DNA]</scope>
    <source>
        <strain evidence="3 4">ATCC 27476</strain>
    </source>
</reference>
<evidence type="ECO:0000256" key="2">
    <source>
        <dbReference type="SAM" id="SignalP"/>
    </source>
</evidence>
<keyword evidence="2" id="KW-0732">Signal</keyword>
<protein>
    <recommendedName>
        <fullName evidence="5">DUF4232 domain-containing protein</fullName>
    </recommendedName>
</protein>
<accession>A0A5J6J281</accession>
<dbReference type="GeneID" id="95609597"/>
<evidence type="ECO:0000313" key="3">
    <source>
        <dbReference type="EMBL" id="QEV44233.1"/>
    </source>
</evidence>
<name>A0A5J6J281_STRVI</name>
<dbReference type="RefSeq" id="WP_150492568.1">
    <property type="nucleotide sequence ID" value="NZ_BNBW01000001.1"/>
</dbReference>
<feature type="compositionally biased region" description="Low complexity" evidence="1">
    <location>
        <begin position="32"/>
        <end position="83"/>
    </location>
</feature>
<evidence type="ECO:0000256" key="1">
    <source>
        <dbReference type="SAM" id="MobiDB-lite"/>
    </source>
</evidence>
<feature type="region of interest" description="Disordered" evidence="1">
    <location>
        <begin position="27"/>
        <end position="83"/>
    </location>
</feature>
<evidence type="ECO:0008006" key="5">
    <source>
        <dbReference type="Google" id="ProtNLM"/>
    </source>
</evidence>
<dbReference type="EMBL" id="CP023692">
    <property type="protein sequence ID" value="QEV44233.1"/>
    <property type="molecule type" value="Genomic_DNA"/>
</dbReference>
<gene>
    <name evidence="3" type="ORF">CP980_03345</name>
</gene>
<organism evidence="3 4">
    <name type="scientific">Streptomyces vinaceus</name>
    <dbReference type="NCBI Taxonomy" id="1960"/>
    <lineage>
        <taxon>Bacteria</taxon>
        <taxon>Bacillati</taxon>
        <taxon>Actinomycetota</taxon>
        <taxon>Actinomycetes</taxon>
        <taxon>Kitasatosporales</taxon>
        <taxon>Streptomycetaceae</taxon>
        <taxon>Streptomyces</taxon>
    </lineage>
</organism>
<feature type="signal peptide" evidence="2">
    <location>
        <begin position="1"/>
        <end position="25"/>
    </location>
</feature>
<dbReference type="Proteomes" id="UP000325563">
    <property type="component" value="Chromosome"/>
</dbReference>